<feature type="region of interest" description="Disordered" evidence="1">
    <location>
        <begin position="134"/>
        <end position="170"/>
    </location>
</feature>
<accession>B4M1J4</accession>
<gene>
    <name evidence="2" type="primary">Dvir\GJ19316</name>
    <name evidence="2" type="ORF">Dvir_GJ19316</name>
</gene>
<dbReference type="OrthoDB" id="5981545at2759"/>
<dbReference type="HOGENOM" id="CLU_033195_0_0_1"/>
<organism evidence="2 3">
    <name type="scientific">Drosophila virilis</name>
    <name type="common">Fruit fly</name>
    <dbReference type="NCBI Taxonomy" id="7244"/>
    <lineage>
        <taxon>Eukaryota</taxon>
        <taxon>Metazoa</taxon>
        <taxon>Ecdysozoa</taxon>
        <taxon>Arthropoda</taxon>
        <taxon>Hexapoda</taxon>
        <taxon>Insecta</taxon>
        <taxon>Pterygota</taxon>
        <taxon>Neoptera</taxon>
        <taxon>Endopterygota</taxon>
        <taxon>Diptera</taxon>
        <taxon>Brachycera</taxon>
        <taxon>Muscomorpha</taxon>
        <taxon>Ephydroidea</taxon>
        <taxon>Drosophilidae</taxon>
        <taxon>Drosophila</taxon>
    </lineage>
</organism>
<feature type="compositionally biased region" description="Low complexity" evidence="1">
    <location>
        <begin position="303"/>
        <end position="329"/>
    </location>
</feature>
<dbReference type="STRING" id="7244.B4M1J4"/>
<evidence type="ECO:0000313" key="3">
    <source>
        <dbReference type="Proteomes" id="UP000008792"/>
    </source>
</evidence>
<sequence>MTKSIIAANRFIAMLLHISNSSSNNNNNNSIDNNHNNHNNSNSGDYHQSLLNCVDFLPSAVAPPHLTECYQFDADAAASELVNVANKDCDSLAKLAYNLYRLAKEDHIVIDRKRNEVVRTDAVTHQKTIYRCMDPVGMGMQPPQSSRSAAMTTSLKASRSRKRTAPAGKAIPTKAPLSIAAPSETANKATNEPIPASDADTMLRTRSGRIIRAALPQSATAAPNSAQMLQLLVTDLRDKDYRAPAIAAEPADPPAVEVVVQRERAVPPNAICPGCSKIFLGRRLQRHYVKYPEHMPSAIAARQQQEQQQQQQQEQQQEHAQPTQQQHQQLAQSYVPTLFGLLTAQLQRYGHLSEEQRADLFLHELNDFVEQLHLRSTRLIRNTSGLHFVNARIARVLGIPEGQYALDMSAMESAQAPTPEPELQQLLHASTVPSARNLVDYPGLSMSLDDTLTDEAAQRLNLSAGGKLLPPSEESLLRNVGDLMQPPVAVAPPNVGHVAGAMLPHYDHASDNAVEALSMKETPNAAILDLNVDFFQFNSN</sequence>
<reference evidence="2 3" key="1">
    <citation type="journal article" date="2007" name="Nature">
        <title>Evolution of genes and genomes on the Drosophila phylogeny.</title>
        <authorList>
            <consortium name="Drosophila 12 Genomes Consortium"/>
            <person name="Clark A.G."/>
            <person name="Eisen M.B."/>
            <person name="Smith D.R."/>
            <person name="Bergman C.M."/>
            <person name="Oliver B."/>
            <person name="Markow T.A."/>
            <person name="Kaufman T.C."/>
            <person name="Kellis M."/>
            <person name="Gelbart W."/>
            <person name="Iyer V.N."/>
            <person name="Pollard D.A."/>
            <person name="Sackton T.B."/>
            <person name="Larracuente A.M."/>
            <person name="Singh N.D."/>
            <person name="Abad J.P."/>
            <person name="Abt D.N."/>
            <person name="Adryan B."/>
            <person name="Aguade M."/>
            <person name="Akashi H."/>
            <person name="Anderson W.W."/>
            <person name="Aquadro C.F."/>
            <person name="Ardell D.H."/>
            <person name="Arguello R."/>
            <person name="Artieri C.G."/>
            <person name="Barbash D.A."/>
            <person name="Barker D."/>
            <person name="Barsanti P."/>
            <person name="Batterham P."/>
            <person name="Batzoglou S."/>
            <person name="Begun D."/>
            <person name="Bhutkar A."/>
            <person name="Blanco E."/>
            <person name="Bosak S.A."/>
            <person name="Bradley R.K."/>
            <person name="Brand A.D."/>
            <person name="Brent M.R."/>
            <person name="Brooks A.N."/>
            <person name="Brown R.H."/>
            <person name="Butlin R.K."/>
            <person name="Caggese C."/>
            <person name="Calvi B.R."/>
            <person name="Bernardo de Carvalho A."/>
            <person name="Caspi A."/>
            <person name="Castrezana S."/>
            <person name="Celniker S.E."/>
            <person name="Chang J.L."/>
            <person name="Chapple C."/>
            <person name="Chatterji S."/>
            <person name="Chinwalla A."/>
            <person name="Civetta A."/>
            <person name="Clifton S.W."/>
            <person name="Comeron J.M."/>
            <person name="Costello J.C."/>
            <person name="Coyne J.A."/>
            <person name="Daub J."/>
            <person name="David R.G."/>
            <person name="Delcher A.L."/>
            <person name="Delehaunty K."/>
            <person name="Do C.B."/>
            <person name="Ebling H."/>
            <person name="Edwards K."/>
            <person name="Eickbush T."/>
            <person name="Evans J.D."/>
            <person name="Filipski A."/>
            <person name="Findeiss S."/>
            <person name="Freyhult E."/>
            <person name="Fulton L."/>
            <person name="Fulton R."/>
            <person name="Garcia A.C."/>
            <person name="Gardiner A."/>
            <person name="Garfield D.A."/>
            <person name="Garvin B.E."/>
            <person name="Gibson G."/>
            <person name="Gilbert D."/>
            <person name="Gnerre S."/>
            <person name="Godfrey J."/>
            <person name="Good R."/>
            <person name="Gotea V."/>
            <person name="Gravely B."/>
            <person name="Greenberg A.J."/>
            <person name="Griffiths-Jones S."/>
            <person name="Gross S."/>
            <person name="Guigo R."/>
            <person name="Gustafson E.A."/>
            <person name="Haerty W."/>
            <person name="Hahn M.W."/>
            <person name="Halligan D.L."/>
            <person name="Halpern A.L."/>
            <person name="Halter G.M."/>
            <person name="Han M.V."/>
            <person name="Heger A."/>
            <person name="Hillier L."/>
            <person name="Hinrichs A.S."/>
            <person name="Holmes I."/>
            <person name="Hoskins R.A."/>
            <person name="Hubisz M.J."/>
            <person name="Hultmark D."/>
            <person name="Huntley M.A."/>
            <person name="Jaffe D.B."/>
            <person name="Jagadeeshan S."/>
            <person name="Jeck W.R."/>
            <person name="Johnson J."/>
            <person name="Jones C.D."/>
            <person name="Jordan W.C."/>
            <person name="Karpen G.H."/>
            <person name="Kataoka E."/>
            <person name="Keightley P.D."/>
            <person name="Kheradpour P."/>
            <person name="Kirkness E.F."/>
            <person name="Koerich L.B."/>
            <person name="Kristiansen K."/>
            <person name="Kudrna D."/>
            <person name="Kulathinal R.J."/>
            <person name="Kumar S."/>
            <person name="Kwok R."/>
            <person name="Lander E."/>
            <person name="Langley C.H."/>
            <person name="Lapoint R."/>
            <person name="Lazzaro B.P."/>
            <person name="Lee S.J."/>
            <person name="Levesque L."/>
            <person name="Li R."/>
            <person name="Lin C.F."/>
            <person name="Lin M.F."/>
            <person name="Lindblad-Toh K."/>
            <person name="Llopart A."/>
            <person name="Long M."/>
            <person name="Low L."/>
            <person name="Lozovsky E."/>
            <person name="Lu J."/>
            <person name="Luo M."/>
            <person name="Machado C.A."/>
            <person name="Makalowski W."/>
            <person name="Marzo M."/>
            <person name="Matsuda M."/>
            <person name="Matzkin L."/>
            <person name="McAllister B."/>
            <person name="McBride C.S."/>
            <person name="McKernan B."/>
            <person name="McKernan K."/>
            <person name="Mendez-Lago M."/>
            <person name="Minx P."/>
            <person name="Mollenhauer M.U."/>
            <person name="Montooth K."/>
            <person name="Mount S.M."/>
            <person name="Mu X."/>
            <person name="Myers E."/>
            <person name="Negre B."/>
            <person name="Newfeld S."/>
            <person name="Nielsen R."/>
            <person name="Noor M.A."/>
            <person name="O'Grady P."/>
            <person name="Pachter L."/>
            <person name="Papaceit M."/>
            <person name="Parisi M.J."/>
            <person name="Parisi M."/>
            <person name="Parts L."/>
            <person name="Pedersen J.S."/>
            <person name="Pesole G."/>
            <person name="Phillippy A.M."/>
            <person name="Ponting C.P."/>
            <person name="Pop M."/>
            <person name="Porcelli D."/>
            <person name="Powell J.R."/>
            <person name="Prohaska S."/>
            <person name="Pruitt K."/>
            <person name="Puig M."/>
            <person name="Quesneville H."/>
            <person name="Ram K.R."/>
            <person name="Rand D."/>
            <person name="Rasmussen M.D."/>
            <person name="Reed L.K."/>
            <person name="Reenan R."/>
            <person name="Reily A."/>
            <person name="Remington K.A."/>
            <person name="Rieger T.T."/>
            <person name="Ritchie M.G."/>
            <person name="Robin C."/>
            <person name="Rogers Y.H."/>
            <person name="Rohde C."/>
            <person name="Rozas J."/>
            <person name="Rubenfield M.J."/>
            <person name="Ruiz A."/>
            <person name="Russo S."/>
            <person name="Salzberg S.L."/>
            <person name="Sanchez-Gracia A."/>
            <person name="Saranga D.J."/>
            <person name="Sato H."/>
            <person name="Schaeffer S.W."/>
            <person name="Schatz M.C."/>
            <person name="Schlenke T."/>
            <person name="Schwartz R."/>
            <person name="Segarra C."/>
            <person name="Singh R.S."/>
            <person name="Sirot L."/>
            <person name="Sirota M."/>
            <person name="Sisneros N.B."/>
            <person name="Smith C.D."/>
            <person name="Smith T.F."/>
            <person name="Spieth J."/>
            <person name="Stage D.E."/>
            <person name="Stark A."/>
            <person name="Stephan W."/>
            <person name="Strausberg R.L."/>
            <person name="Strempel S."/>
            <person name="Sturgill D."/>
            <person name="Sutton G."/>
            <person name="Sutton G.G."/>
            <person name="Tao W."/>
            <person name="Teichmann S."/>
            <person name="Tobari Y.N."/>
            <person name="Tomimura Y."/>
            <person name="Tsolas J.M."/>
            <person name="Valente V.L."/>
            <person name="Venter E."/>
            <person name="Venter J.C."/>
            <person name="Vicario S."/>
            <person name="Vieira F.G."/>
            <person name="Vilella A.J."/>
            <person name="Villasante A."/>
            <person name="Walenz B."/>
            <person name="Wang J."/>
            <person name="Wasserman M."/>
            <person name="Watts T."/>
            <person name="Wilson D."/>
            <person name="Wilson R.K."/>
            <person name="Wing R.A."/>
            <person name="Wolfner M.F."/>
            <person name="Wong A."/>
            <person name="Wong G.K."/>
            <person name="Wu C.I."/>
            <person name="Wu G."/>
            <person name="Yamamoto D."/>
            <person name="Yang H.P."/>
            <person name="Yang S.P."/>
            <person name="Yorke J.A."/>
            <person name="Yoshida K."/>
            <person name="Zdobnov E."/>
            <person name="Zhang P."/>
            <person name="Zhang Y."/>
            <person name="Zimin A.V."/>
            <person name="Baldwin J."/>
            <person name="Abdouelleil A."/>
            <person name="Abdulkadir J."/>
            <person name="Abebe A."/>
            <person name="Abera B."/>
            <person name="Abreu J."/>
            <person name="Acer S.C."/>
            <person name="Aftuck L."/>
            <person name="Alexander A."/>
            <person name="An P."/>
            <person name="Anderson E."/>
            <person name="Anderson S."/>
            <person name="Arachi H."/>
            <person name="Azer M."/>
            <person name="Bachantsang P."/>
            <person name="Barry A."/>
            <person name="Bayul T."/>
            <person name="Berlin A."/>
            <person name="Bessette D."/>
            <person name="Bloom T."/>
            <person name="Blye J."/>
            <person name="Boguslavskiy L."/>
            <person name="Bonnet C."/>
            <person name="Boukhgalter B."/>
            <person name="Bourzgui I."/>
            <person name="Brown A."/>
            <person name="Cahill P."/>
            <person name="Channer S."/>
            <person name="Cheshatsang Y."/>
            <person name="Chuda L."/>
            <person name="Citroen M."/>
            <person name="Collymore A."/>
            <person name="Cooke P."/>
            <person name="Costello M."/>
            <person name="D'Aco K."/>
            <person name="Daza R."/>
            <person name="De Haan G."/>
            <person name="DeGray S."/>
            <person name="DeMaso C."/>
            <person name="Dhargay N."/>
            <person name="Dooley K."/>
            <person name="Dooley E."/>
            <person name="Doricent M."/>
            <person name="Dorje P."/>
            <person name="Dorjee K."/>
            <person name="Dupes A."/>
            <person name="Elong R."/>
            <person name="Falk J."/>
            <person name="Farina A."/>
            <person name="Faro S."/>
            <person name="Ferguson D."/>
            <person name="Fisher S."/>
            <person name="Foley C.D."/>
            <person name="Franke A."/>
            <person name="Friedrich D."/>
            <person name="Gadbois L."/>
            <person name="Gearin G."/>
            <person name="Gearin C.R."/>
            <person name="Giannoukos G."/>
            <person name="Goode T."/>
            <person name="Graham J."/>
            <person name="Grandbois E."/>
            <person name="Grewal S."/>
            <person name="Gyaltsen K."/>
            <person name="Hafez N."/>
            <person name="Hagos B."/>
            <person name="Hall J."/>
            <person name="Henson C."/>
            <person name="Hollinger A."/>
            <person name="Honan T."/>
            <person name="Huard M.D."/>
            <person name="Hughes L."/>
            <person name="Hurhula B."/>
            <person name="Husby M.E."/>
            <person name="Kamat A."/>
            <person name="Kanga B."/>
            <person name="Kashin S."/>
            <person name="Khazanovich D."/>
            <person name="Kisner P."/>
            <person name="Lance K."/>
            <person name="Lara M."/>
            <person name="Lee W."/>
            <person name="Lennon N."/>
            <person name="Letendre F."/>
            <person name="LeVine R."/>
            <person name="Lipovsky A."/>
            <person name="Liu X."/>
            <person name="Liu J."/>
            <person name="Liu S."/>
            <person name="Lokyitsang T."/>
            <person name="Lokyitsang Y."/>
            <person name="Lubonja R."/>
            <person name="Lui A."/>
            <person name="MacDonald P."/>
            <person name="Magnisalis V."/>
            <person name="Maru K."/>
            <person name="Matthews C."/>
            <person name="McCusker W."/>
            <person name="McDonough S."/>
            <person name="Mehta T."/>
            <person name="Meldrim J."/>
            <person name="Meneus L."/>
            <person name="Mihai O."/>
            <person name="Mihalev A."/>
            <person name="Mihova T."/>
            <person name="Mittelman R."/>
            <person name="Mlenga V."/>
            <person name="Montmayeur A."/>
            <person name="Mulrain L."/>
            <person name="Navidi A."/>
            <person name="Naylor J."/>
            <person name="Negash T."/>
            <person name="Nguyen T."/>
            <person name="Nguyen N."/>
            <person name="Nicol R."/>
            <person name="Norbu C."/>
            <person name="Norbu N."/>
            <person name="Novod N."/>
            <person name="O'Neill B."/>
            <person name="Osman S."/>
            <person name="Markiewicz E."/>
            <person name="Oyono O.L."/>
            <person name="Patti C."/>
            <person name="Phunkhang P."/>
            <person name="Pierre F."/>
            <person name="Priest M."/>
            <person name="Raghuraman S."/>
            <person name="Rege F."/>
            <person name="Reyes R."/>
            <person name="Rise C."/>
            <person name="Rogov P."/>
            <person name="Ross K."/>
            <person name="Ryan E."/>
            <person name="Settipalli S."/>
            <person name="Shea T."/>
            <person name="Sherpa N."/>
            <person name="Shi L."/>
            <person name="Shih D."/>
            <person name="Sparrow T."/>
            <person name="Spaulding J."/>
            <person name="Stalker J."/>
            <person name="Stange-Thomann N."/>
            <person name="Stavropoulos S."/>
            <person name="Stone C."/>
            <person name="Strader C."/>
            <person name="Tesfaye S."/>
            <person name="Thomson T."/>
            <person name="Thoulutsang Y."/>
            <person name="Thoulutsang D."/>
            <person name="Topham K."/>
            <person name="Topping I."/>
            <person name="Tsamla T."/>
            <person name="Vassiliev H."/>
            <person name="Vo A."/>
            <person name="Wangchuk T."/>
            <person name="Wangdi T."/>
            <person name="Weiand M."/>
            <person name="Wilkinson J."/>
            <person name="Wilson A."/>
            <person name="Yadav S."/>
            <person name="Young G."/>
            <person name="Yu Q."/>
            <person name="Zembek L."/>
            <person name="Zhong D."/>
            <person name="Zimmer A."/>
            <person name="Zwirko Z."/>
            <person name="Jaffe D.B."/>
            <person name="Alvarez P."/>
            <person name="Brockman W."/>
            <person name="Butler J."/>
            <person name="Chin C."/>
            <person name="Gnerre S."/>
            <person name="Grabherr M."/>
            <person name="Kleber M."/>
            <person name="Mauceli E."/>
            <person name="MacCallum I."/>
        </authorList>
    </citation>
    <scope>NUCLEOTIDE SEQUENCE [LARGE SCALE GENOMIC DNA]</scope>
    <source>
        <strain evidence="3">Tucson 15010-1051.87</strain>
    </source>
</reference>
<dbReference type="eggNOG" id="ENOG502RIPD">
    <property type="taxonomic scope" value="Eukaryota"/>
</dbReference>
<dbReference type="Proteomes" id="UP000008792">
    <property type="component" value="Unassembled WGS sequence"/>
</dbReference>
<dbReference type="InParanoid" id="B4M1J4"/>
<dbReference type="AlphaFoldDB" id="B4M1J4"/>
<evidence type="ECO:0000313" key="2">
    <source>
        <dbReference type="EMBL" id="EDW65548.2"/>
    </source>
</evidence>
<name>B4M1J4_DROVI</name>
<proteinExistence type="predicted"/>
<feature type="compositionally biased region" description="Polar residues" evidence="1">
    <location>
        <begin position="142"/>
        <end position="157"/>
    </location>
</feature>
<evidence type="ECO:0000256" key="1">
    <source>
        <dbReference type="SAM" id="MobiDB-lite"/>
    </source>
</evidence>
<dbReference type="FunCoup" id="B4M1J4">
    <property type="interactions" value="3"/>
</dbReference>
<dbReference type="EMBL" id="CH940651">
    <property type="protein sequence ID" value="EDW65548.2"/>
    <property type="molecule type" value="Genomic_DNA"/>
</dbReference>
<keyword evidence="3" id="KW-1185">Reference proteome</keyword>
<feature type="region of interest" description="Disordered" evidence="1">
    <location>
        <begin position="299"/>
        <end position="329"/>
    </location>
</feature>
<protein>
    <submittedName>
        <fullName evidence="2">Uncharacterized protein</fullName>
    </submittedName>
</protein>